<evidence type="ECO:0000256" key="1">
    <source>
        <dbReference type="SAM" id="Coils"/>
    </source>
</evidence>
<feature type="compositionally biased region" description="Pro residues" evidence="2">
    <location>
        <begin position="1"/>
        <end position="10"/>
    </location>
</feature>
<dbReference type="Proteomes" id="UP001295794">
    <property type="component" value="Unassembled WGS sequence"/>
</dbReference>
<feature type="region of interest" description="Disordered" evidence="2">
    <location>
        <begin position="476"/>
        <end position="555"/>
    </location>
</feature>
<name>A0AAD2Q635_9AGAR</name>
<evidence type="ECO:0000256" key="2">
    <source>
        <dbReference type="SAM" id="MobiDB-lite"/>
    </source>
</evidence>
<evidence type="ECO:0000313" key="6">
    <source>
        <dbReference type="Proteomes" id="UP001295794"/>
    </source>
</evidence>
<feature type="transmembrane region" description="Helical" evidence="3">
    <location>
        <begin position="901"/>
        <end position="922"/>
    </location>
</feature>
<evidence type="ECO:0000313" key="4">
    <source>
        <dbReference type="EMBL" id="CAK5264511.1"/>
    </source>
</evidence>
<feature type="region of interest" description="Disordered" evidence="2">
    <location>
        <begin position="1"/>
        <end position="100"/>
    </location>
</feature>
<feature type="compositionally biased region" description="Polar residues" evidence="2">
    <location>
        <begin position="43"/>
        <end position="55"/>
    </location>
</feature>
<gene>
    <name evidence="5" type="ORF">MYCIT1_LOCUS30784</name>
    <name evidence="4" type="ORF">MYCIT1_LOCUS4743</name>
</gene>
<dbReference type="EMBL" id="CAVNYO010000059">
    <property type="protein sequence ID" value="CAK5264511.1"/>
    <property type="molecule type" value="Genomic_DNA"/>
</dbReference>
<feature type="compositionally biased region" description="Basic and acidic residues" evidence="2">
    <location>
        <begin position="476"/>
        <end position="493"/>
    </location>
</feature>
<accession>A0AAD2Q635</accession>
<feature type="compositionally biased region" description="Polar residues" evidence="2">
    <location>
        <begin position="178"/>
        <end position="188"/>
    </location>
</feature>
<feature type="compositionally biased region" description="Polar residues" evidence="2">
    <location>
        <begin position="80"/>
        <end position="93"/>
    </location>
</feature>
<dbReference type="EMBL" id="CAVNYO010000440">
    <property type="protein sequence ID" value="CAK5280298.1"/>
    <property type="molecule type" value="Genomic_DNA"/>
</dbReference>
<feature type="compositionally biased region" description="Polar residues" evidence="2">
    <location>
        <begin position="197"/>
        <end position="213"/>
    </location>
</feature>
<feature type="compositionally biased region" description="Polar residues" evidence="2">
    <location>
        <begin position="24"/>
        <end position="36"/>
    </location>
</feature>
<keyword evidence="1" id="KW-0175">Coiled coil</keyword>
<evidence type="ECO:0000313" key="5">
    <source>
        <dbReference type="EMBL" id="CAK5280298.1"/>
    </source>
</evidence>
<proteinExistence type="predicted"/>
<feature type="coiled-coil region" evidence="1">
    <location>
        <begin position="698"/>
        <end position="725"/>
    </location>
</feature>
<keyword evidence="3" id="KW-1133">Transmembrane helix</keyword>
<keyword evidence="3" id="KW-0812">Transmembrane</keyword>
<evidence type="ECO:0000256" key="3">
    <source>
        <dbReference type="SAM" id="Phobius"/>
    </source>
</evidence>
<protein>
    <submittedName>
        <fullName evidence="5">Uncharacterized protein</fullName>
    </submittedName>
</protein>
<feature type="transmembrane region" description="Helical" evidence="3">
    <location>
        <begin position="840"/>
        <end position="861"/>
    </location>
</feature>
<comment type="caution">
    <text evidence="5">The sequence shown here is derived from an EMBL/GenBank/DDBJ whole genome shotgun (WGS) entry which is preliminary data.</text>
</comment>
<keyword evidence="6" id="KW-1185">Reference proteome</keyword>
<feature type="region of interest" description="Disordered" evidence="2">
    <location>
        <begin position="172"/>
        <end position="213"/>
    </location>
</feature>
<feature type="compositionally biased region" description="Polar residues" evidence="2">
    <location>
        <begin position="380"/>
        <end position="394"/>
    </location>
</feature>
<reference evidence="5" key="1">
    <citation type="submission" date="2023-11" db="EMBL/GenBank/DDBJ databases">
        <authorList>
            <person name="De Vega J J."/>
            <person name="De Vega J J."/>
        </authorList>
    </citation>
    <scope>NUCLEOTIDE SEQUENCE</scope>
</reference>
<feature type="compositionally biased region" description="Polar residues" evidence="2">
    <location>
        <begin position="422"/>
        <end position="433"/>
    </location>
</feature>
<organism evidence="5 6">
    <name type="scientific">Mycena citricolor</name>
    <dbReference type="NCBI Taxonomy" id="2018698"/>
    <lineage>
        <taxon>Eukaryota</taxon>
        <taxon>Fungi</taxon>
        <taxon>Dikarya</taxon>
        <taxon>Basidiomycota</taxon>
        <taxon>Agaricomycotina</taxon>
        <taxon>Agaricomycetes</taxon>
        <taxon>Agaricomycetidae</taxon>
        <taxon>Agaricales</taxon>
        <taxon>Marasmiineae</taxon>
        <taxon>Mycenaceae</taxon>
        <taxon>Mycena</taxon>
    </lineage>
</organism>
<feature type="transmembrane region" description="Helical" evidence="3">
    <location>
        <begin position="873"/>
        <end position="895"/>
    </location>
</feature>
<feature type="region of interest" description="Disordered" evidence="2">
    <location>
        <begin position="376"/>
        <end position="402"/>
    </location>
</feature>
<feature type="region of interest" description="Disordered" evidence="2">
    <location>
        <begin position="422"/>
        <end position="453"/>
    </location>
</feature>
<feature type="compositionally biased region" description="Polar residues" evidence="2">
    <location>
        <begin position="546"/>
        <end position="555"/>
    </location>
</feature>
<sequence>MADPEPPPLHAPSGRKPVRFPEAGSSQLQKPLQTSPARRHSSLAPTSNISHAASTSSGRRRVVSVHPPGSTPKYQRSKRSISNSFVPSQSSLREGSPSLVEDSGISLFSDEYDLAPRSALATKHPCMRLTKCPADPRILQDVQRALKLKARREARLKSSGSLATSHKTDAVLPAVSGKPNSPTRTAFSATVFPSPPAATNGSREPPTHTSASSVPKVLSLLHPVPASLDEGTTLDWTGVGSDDGPSERRWTLSITKQRKEKDKLPSSSIVETKETMYAAKLDQIHSKLSQRATEKAAVVAEQLERRYHLLYNSLDSGPLNPCKVLQWLDEQEDAVKSNLEQAELALRVEPRKNKKRSRWELSAFVVEEYALERRGMARAPSTSDPLTSITSSPNIPLPSPIAYSSPQGSSYFNLSPALSRQMSAEGNPLEQQVGSGRRSFESRRSGESGYSSMFSGSSLPVAVPYSITPALHRRVDSDNASSNDEHSDSEARPKRPILAPVPRSSTLKAVPRNLLSDLKPSLSPIPDDQRLTSPSVDRLTVEMPQTARNVSFGRSSSRVRIAIPSMEDVREQQESRRQQEMDEEEAIRDYERKRRLLEVVTLQNGRVRNMLNHIATSIRDHEAAQSVLSSKLNLPHKGLSRDLMDAFGHDPSTVVGNTRSSKGWRAVEEIHSRLAQQRETFRHFHAHISNREIDSGPESVLEDKISSLSQALEQLEVERHKFSTKALAAAALLQKTQTLQTKVKSEYHSTQSHTSAGYPEASISAIINLEESYKDQYQVFWEWAMDLATIVLDVVAPFWRNYGRAIVDDVQHFLIIPLYRNEFTGETKRYAIKHFPRRSLRHWVCLFLLFLGTVTVFLLNLRFALYWSSNFRLVGVPMRTLVILPYWSFLLFHWSAVSSELAIVLTQLAVVLWWLGWSINIFT</sequence>
<dbReference type="AlphaFoldDB" id="A0AAD2Q635"/>
<keyword evidence="3" id="KW-0472">Membrane</keyword>